<dbReference type="Proteomes" id="UP001184230">
    <property type="component" value="Unassembled WGS sequence"/>
</dbReference>
<accession>A0ABU1N9J9</accession>
<protein>
    <submittedName>
        <fullName evidence="1">Uncharacterized protein</fullName>
    </submittedName>
</protein>
<keyword evidence="2" id="KW-1185">Reference proteome</keyword>
<proteinExistence type="predicted"/>
<dbReference type="EMBL" id="JAVDRF010000002">
    <property type="protein sequence ID" value="MDR6535128.1"/>
    <property type="molecule type" value="Genomic_DNA"/>
</dbReference>
<gene>
    <name evidence="1" type="ORF">J2739_000888</name>
</gene>
<dbReference type="RefSeq" id="WP_309898955.1">
    <property type="nucleotide sequence ID" value="NZ_JAVDRF010000002.1"/>
</dbReference>
<reference evidence="1 2" key="1">
    <citation type="submission" date="2023-07" db="EMBL/GenBank/DDBJ databases">
        <title>Sorghum-associated microbial communities from plants grown in Nebraska, USA.</title>
        <authorList>
            <person name="Schachtman D."/>
        </authorList>
    </citation>
    <scope>NUCLEOTIDE SEQUENCE [LARGE SCALE GENOMIC DNA]</scope>
    <source>
        <strain evidence="1 2">DS1781</strain>
    </source>
</reference>
<evidence type="ECO:0000313" key="1">
    <source>
        <dbReference type="EMBL" id="MDR6535128.1"/>
    </source>
</evidence>
<sequence>MEANMHDLPTPIDARTSFERWTKLSDAFELHLSRMRQGDEKARAEAIRLARELDALTRLIGCELNDAQRRHGT</sequence>
<comment type="caution">
    <text evidence="1">The sequence shown here is derived from an EMBL/GenBank/DDBJ whole genome shotgun (WGS) entry which is preliminary data.</text>
</comment>
<evidence type="ECO:0000313" key="2">
    <source>
        <dbReference type="Proteomes" id="UP001184230"/>
    </source>
</evidence>
<organism evidence="1 2">
    <name type="scientific">Variovorax soli</name>
    <dbReference type="NCBI Taxonomy" id="376815"/>
    <lineage>
        <taxon>Bacteria</taxon>
        <taxon>Pseudomonadati</taxon>
        <taxon>Pseudomonadota</taxon>
        <taxon>Betaproteobacteria</taxon>
        <taxon>Burkholderiales</taxon>
        <taxon>Comamonadaceae</taxon>
        <taxon>Variovorax</taxon>
    </lineage>
</organism>
<name>A0ABU1N9J9_9BURK</name>